<comment type="caution">
    <text evidence="1">The sequence shown here is derived from an EMBL/GenBank/DDBJ whole genome shotgun (WGS) entry which is preliminary data.</text>
</comment>
<reference evidence="1 2" key="1">
    <citation type="submission" date="2020-03" db="EMBL/GenBank/DDBJ databases">
        <title>The role of nitrogen metabolism on polyethylene biodegradation.</title>
        <authorList>
            <person name="Peixoto J."/>
            <person name="Vizzotto C.S."/>
            <person name="Ramos A."/>
            <person name="Alves G."/>
            <person name="Steindorff A."/>
            <person name="Kruger R."/>
        </authorList>
    </citation>
    <scope>NUCLEOTIDE SEQUENCE [LARGE SCALE GENOMIC DNA]</scope>
    <source>
        <strain evidence="1 2">PE63</strain>
    </source>
</reference>
<proteinExistence type="predicted"/>
<organism evidence="1 2">
    <name type="scientific">Comamonas brasiliensis</name>
    <dbReference type="NCBI Taxonomy" id="1812482"/>
    <lineage>
        <taxon>Bacteria</taxon>
        <taxon>Pseudomonadati</taxon>
        <taxon>Pseudomonadota</taxon>
        <taxon>Betaproteobacteria</taxon>
        <taxon>Burkholderiales</taxon>
        <taxon>Comamonadaceae</taxon>
        <taxon>Comamonas</taxon>
    </lineage>
</organism>
<dbReference type="Pfam" id="PF03415">
    <property type="entry name" value="Peptidase_C11"/>
    <property type="match status" value="1"/>
</dbReference>
<dbReference type="InterPro" id="IPR005077">
    <property type="entry name" value="Peptidase_C11"/>
</dbReference>
<protein>
    <recommendedName>
        <fullName evidence="3">Cysteine peptidase C11 family protein</fullName>
    </recommendedName>
</protein>
<dbReference type="PROSITE" id="PS51257">
    <property type="entry name" value="PROKAR_LIPOPROTEIN"/>
    <property type="match status" value="1"/>
</dbReference>
<accession>A0ABS5LYU4</accession>
<evidence type="ECO:0008006" key="3">
    <source>
        <dbReference type="Google" id="ProtNLM"/>
    </source>
</evidence>
<dbReference type="Proteomes" id="UP001647436">
    <property type="component" value="Unassembled WGS sequence"/>
</dbReference>
<dbReference type="RefSeq" id="WP_211458954.1">
    <property type="nucleotide sequence ID" value="NZ_JAANES010000006.1"/>
</dbReference>
<name>A0ABS5LYU4_9BURK</name>
<dbReference type="PANTHER" id="PTHR37835:SF1">
    <property type="entry name" value="ALPHA-CLOSTRIPAIN"/>
    <property type="match status" value="1"/>
</dbReference>
<evidence type="ECO:0000313" key="1">
    <source>
        <dbReference type="EMBL" id="MBS3021467.1"/>
    </source>
</evidence>
<dbReference type="PANTHER" id="PTHR37835">
    <property type="entry name" value="ALPHA-CLOSTRIPAIN"/>
    <property type="match status" value="1"/>
</dbReference>
<evidence type="ECO:0000313" key="2">
    <source>
        <dbReference type="Proteomes" id="UP001647436"/>
    </source>
</evidence>
<sequence>MQWIRWWGMLLLTMLLIACGGGDGDRPRAKTTMLVYLVASDLIASAEGDLTHMLAAASSKDINVVLQVGGGSAAGSVAGVDLTQTVRYRLTPASAPSNGRGWALERLPQAEQPGAQVAMNKADTLRNFIQWGARHYPAQQYALTLWNHGGGPVAGFGWDEAYGGGKSMSVKDITSAIQQANVRLELLGFDACLMSSLEVAASLQPYVNYLVASEEVTTGWDWTRLVQYMVDNPLARGDALGKTIVDTYKQQNGSLDFTAYAVTDLQQIPALIAVLEKAAASLHQSLQSGGLDTWVQLAAARRNAEDFQTNIFNTQFDLVDVLSWVNELAARNLLSRSMQQDIRTAFDRAVIHKDGGEDEAYGLMMYFPRYSTLNSRLLAQYAELDFSAPIKGFVQAYAAFAGSSLMPQITVTSPVLSGNAFSALVSSNMPGLGRVFDRGYAVLTQNGVALAMQQLGVNGNEVRLPQSQVWPHLDGQVITMLPENDEDTVFMIPVRMLDEYGSEADGMLYALQDDQGRLVVKYKLSSQGLAGIGLAMAEIEEDEEFHPLVLNAQGQLVDSGVELIAPEGDWIIEMQAVRGSGYKLYAAASDLVGRLRISPTSVDLVTAN</sequence>
<gene>
    <name evidence="1" type="ORF">DJFAAGMI_04240</name>
</gene>
<dbReference type="EMBL" id="JAANES010000006">
    <property type="protein sequence ID" value="MBS3021467.1"/>
    <property type="molecule type" value="Genomic_DNA"/>
</dbReference>
<keyword evidence="2" id="KW-1185">Reference proteome</keyword>
<dbReference type="Gene3D" id="3.40.50.11970">
    <property type="match status" value="1"/>
</dbReference>